<dbReference type="RefSeq" id="WP_215796013.1">
    <property type="nucleotide sequence ID" value="NZ_JAHKKG010000023.1"/>
</dbReference>
<dbReference type="Proteomes" id="UP001519654">
    <property type="component" value="Unassembled WGS sequence"/>
</dbReference>
<reference evidence="2 3" key="1">
    <citation type="submission" date="2021-06" db="EMBL/GenBank/DDBJ databases">
        <title>Actinoplanes lichenicola sp. nov., and Actinoplanes ovalisporus sp. nov., isolated from lichen in Thailand.</title>
        <authorList>
            <person name="Saeng-In P."/>
            <person name="Kanchanasin P."/>
            <person name="Yuki M."/>
            <person name="Kudo T."/>
            <person name="Ohkuma M."/>
            <person name="Phongsopitanun W."/>
            <person name="Tanasupawat S."/>
        </authorList>
    </citation>
    <scope>NUCLEOTIDE SEQUENCE [LARGE SCALE GENOMIC DNA]</scope>
    <source>
        <strain evidence="2 3">NBRC 110975</strain>
    </source>
</reference>
<keyword evidence="1" id="KW-0812">Transmembrane</keyword>
<comment type="caution">
    <text evidence="2">The sequence shown here is derived from an EMBL/GenBank/DDBJ whole genome shotgun (WGS) entry which is preliminary data.</text>
</comment>
<evidence type="ECO:0000313" key="2">
    <source>
        <dbReference type="EMBL" id="MBU2670777.1"/>
    </source>
</evidence>
<accession>A0ABS5Z502</accession>
<proteinExistence type="predicted"/>
<keyword evidence="3" id="KW-1185">Reference proteome</keyword>
<name>A0ABS5Z502_9ACTN</name>
<feature type="transmembrane region" description="Helical" evidence="1">
    <location>
        <begin position="45"/>
        <end position="65"/>
    </location>
</feature>
<evidence type="ECO:0000313" key="3">
    <source>
        <dbReference type="Proteomes" id="UP001519654"/>
    </source>
</evidence>
<keyword evidence="1" id="KW-1133">Transmembrane helix</keyword>
<evidence type="ECO:0000256" key="1">
    <source>
        <dbReference type="SAM" id="Phobius"/>
    </source>
</evidence>
<organism evidence="2 3">
    <name type="scientific">Paractinoplanes bogorensis</name>
    <dbReference type="NCBI Taxonomy" id="1610840"/>
    <lineage>
        <taxon>Bacteria</taxon>
        <taxon>Bacillati</taxon>
        <taxon>Actinomycetota</taxon>
        <taxon>Actinomycetes</taxon>
        <taxon>Micromonosporales</taxon>
        <taxon>Micromonosporaceae</taxon>
        <taxon>Paractinoplanes</taxon>
    </lineage>
</organism>
<keyword evidence="1" id="KW-0472">Membrane</keyword>
<protein>
    <submittedName>
        <fullName evidence="2">Uncharacterized protein</fullName>
    </submittedName>
</protein>
<gene>
    <name evidence="2" type="ORF">KOI35_45480</name>
</gene>
<dbReference type="EMBL" id="JAHKKG010000023">
    <property type="protein sequence ID" value="MBU2670777.1"/>
    <property type="molecule type" value="Genomic_DNA"/>
</dbReference>
<sequence length="361" mass="38124">MTGNAYDQMLRDADPQRTAVPVPPDEVLLAQILAEPQGRHVPYRLAVIGVAAAVLVAAVGVVVAVNRTSGLAEIPAAPSPSVASPSAAPSASALPAAAGSLLEPDQVRRAAKEGPRIVPAAGWKLIHVVLSGDRLGEMAWKKDGQVVDSSWYSTARYKFQRPAQKDAVKVRVGSLTGWMISEGSGRYVVTTEPRAGDGVWATIDSGSGFGKAEFLSFLAKARTVGVDAWIKLVASGLTVEGAADDRTYRIFIEGGLPQPPNWDHPAIARIATSDVRAFDTALTKVVACGWLTEWQRATAKGDPRFITPARDALLGSGSWPVLVNLEKQGSGLRKEITGMAEHVVNGGASEAEVEAYKKTLC</sequence>